<feature type="region of interest" description="Disordered" evidence="1">
    <location>
        <begin position="192"/>
        <end position="213"/>
    </location>
</feature>
<evidence type="ECO:0000256" key="1">
    <source>
        <dbReference type="SAM" id="MobiDB-lite"/>
    </source>
</evidence>
<dbReference type="Proteomes" id="UP000198282">
    <property type="component" value="Unassembled WGS sequence"/>
</dbReference>
<dbReference type="EMBL" id="FZOD01000079">
    <property type="protein sequence ID" value="SNT60757.1"/>
    <property type="molecule type" value="Genomic_DNA"/>
</dbReference>
<accession>A0A239P0U5</accession>
<gene>
    <name evidence="2" type="ORF">SAMN05216276_107919</name>
</gene>
<protein>
    <recommendedName>
        <fullName evidence="4">Acyltransferase family protein</fullName>
    </recommendedName>
</protein>
<keyword evidence="3" id="KW-1185">Reference proteome</keyword>
<organism evidence="2 3">
    <name type="scientific">Streptosporangium subroseum</name>
    <dbReference type="NCBI Taxonomy" id="106412"/>
    <lineage>
        <taxon>Bacteria</taxon>
        <taxon>Bacillati</taxon>
        <taxon>Actinomycetota</taxon>
        <taxon>Actinomycetes</taxon>
        <taxon>Streptosporangiales</taxon>
        <taxon>Streptosporangiaceae</taxon>
        <taxon>Streptosporangium</taxon>
    </lineage>
</organism>
<name>A0A239P0U5_9ACTN</name>
<sequence length="213" mass="22706">MANPARYAADTWLSVCGYAVSAIRTSARHRVADVRHCGVPSPRRCLHASSCPPTGRARPGGDHAAAQISRWAPLGDALARLGRNTLPVYIIHMPLLALLHQALLPALSTGMDGRLRLPLTVAEPLPMTALLVWLCLTLRQGLLRSGATWLFDLPERCGPGVRHALEGEVAPFPPAPIAGGHTAEFPTVHAQSVSGPMGPTIARQESPPDTERV</sequence>
<reference evidence="2 3" key="1">
    <citation type="submission" date="2017-06" db="EMBL/GenBank/DDBJ databases">
        <authorList>
            <person name="Kim H.J."/>
            <person name="Triplett B.A."/>
        </authorList>
    </citation>
    <scope>NUCLEOTIDE SEQUENCE [LARGE SCALE GENOMIC DNA]</scope>
    <source>
        <strain evidence="2 3">CGMCC 4.2132</strain>
    </source>
</reference>
<evidence type="ECO:0000313" key="2">
    <source>
        <dbReference type="EMBL" id="SNT60757.1"/>
    </source>
</evidence>
<evidence type="ECO:0008006" key="4">
    <source>
        <dbReference type="Google" id="ProtNLM"/>
    </source>
</evidence>
<evidence type="ECO:0000313" key="3">
    <source>
        <dbReference type="Proteomes" id="UP000198282"/>
    </source>
</evidence>
<proteinExistence type="predicted"/>
<dbReference type="AlphaFoldDB" id="A0A239P0U5"/>